<dbReference type="AlphaFoldDB" id="S6B9D7"/>
<evidence type="ECO:0000313" key="1">
    <source>
        <dbReference type="EMBL" id="BAN65796.1"/>
    </source>
</evidence>
<organism evidence="1">
    <name type="scientific">Babesia bovis</name>
    <dbReference type="NCBI Taxonomy" id="5865"/>
    <lineage>
        <taxon>Eukaryota</taxon>
        <taxon>Sar</taxon>
        <taxon>Alveolata</taxon>
        <taxon>Apicomplexa</taxon>
        <taxon>Aconoidasida</taxon>
        <taxon>Piroplasmida</taxon>
        <taxon>Babesiidae</taxon>
        <taxon>Babesia</taxon>
    </lineage>
</organism>
<accession>S6B9D7</accession>
<gene>
    <name evidence="1" type="primary">BBOV_II000160</name>
</gene>
<name>S6B9D7_BABBO</name>
<reference evidence="1" key="1">
    <citation type="journal article" date="2014" name="BMC Genomics">
        <title>The Babesia bovis gene and promoter model: an update from full-length EST analysis.</title>
        <authorList>
            <person name="Yamagishi J."/>
            <person name="Wakaguri H."/>
            <person name="Yokoyama N."/>
            <person name="Yamashita R."/>
            <person name="Suzuki Y."/>
            <person name="Xuan X."/>
            <person name="Igarashi I."/>
        </authorList>
    </citation>
    <scope>NUCLEOTIDE SEQUENCE</scope>
    <source>
        <strain evidence="1">Texas</strain>
    </source>
</reference>
<protein>
    <submittedName>
        <fullName evidence="1">Uncharacterized protein</fullName>
    </submittedName>
</protein>
<dbReference type="EMBL" id="AK442002">
    <property type="protein sequence ID" value="BAN65796.1"/>
    <property type="molecule type" value="mRNA"/>
</dbReference>
<proteinExistence type="evidence at transcript level"/>
<sequence>MALNSYGGTFIGFKAIRQQASTDKSPMRSVETKQPVKLDQKEAPEMLVIELSTAERIMLPELQHPETMDMMATVLFDDDKVSETFGHLRQSCKPVRAEYLFDSYTCKFRQKIVVPCVGKKRFLLYISCIINRMDENGKRRVDVTGYGYTKPIELETCIALNNYKHPLCSADGTRLLEMRLSYTVKASKNDGSEVIPEDKIGGILDLYKAR</sequence>
<dbReference type="VEuPathDB" id="PiroplasmaDB:BBOV_II000160"/>